<evidence type="ECO:0000313" key="12">
    <source>
        <dbReference type="Proteomes" id="UP000494206"/>
    </source>
</evidence>
<keyword evidence="12" id="KW-1185">Reference proteome</keyword>
<comment type="similarity">
    <text evidence="1">Belongs to the P-Pant transferase superfamily. AcpS family.</text>
</comment>
<dbReference type="PANTHER" id="PTHR12215">
    <property type="entry name" value="PHOSPHOPANTETHEINE TRANSFERASE"/>
    <property type="match status" value="1"/>
</dbReference>
<dbReference type="GO" id="GO:0000287">
    <property type="term" value="F:magnesium ion binding"/>
    <property type="evidence" value="ECO:0007669"/>
    <property type="project" value="InterPro"/>
</dbReference>
<dbReference type="OrthoDB" id="26719at2759"/>
<evidence type="ECO:0000256" key="1">
    <source>
        <dbReference type="ARBA" id="ARBA00006195"/>
    </source>
</evidence>
<dbReference type="GO" id="GO:0005829">
    <property type="term" value="C:cytosol"/>
    <property type="evidence" value="ECO:0007669"/>
    <property type="project" value="TreeGrafter"/>
</dbReference>
<protein>
    <recommendedName>
        <fullName evidence="3">L-aminoadipate-semialdehyde dehydrogenase-phosphopantetheinyl transferase</fullName>
        <ecNumber evidence="2">2.7.8.7</ecNumber>
    </recommendedName>
    <alternativeName>
        <fullName evidence="5">4'-phosphopantetheinyl transferase</fullName>
    </alternativeName>
    <alternativeName>
        <fullName evidence="6">Alpha-aminoadipic semialdehyde dehydrogenase-phosphopantetheinyl transferase</fullName>
    </alternativeName>
</protein>
<evidence type="ECO:0000313" key="11">
    <source>
        <dbReference type="EMBL" id="CAB3397455.1"/>
    </source>
</evidence>
<dbReference type="InterPro" id="IPR050559">
    <property type="entry name" value="P-Pant_transferase_sf"/>
</dbReference>
<comment type="catalytic activity">
    <reaction evidence="7">
        <text>apo-[ACP] + CoA = holo-[ACP] + adenosine 3',5'-bisphosphate + H(+)</text>
        <dbReference type="Rhea" id="RHEA:12068"/>
        <dbReference type="Rhea" id="RHEA-COMP:9685"/>
        <dbReference type="Rhea" id="RHEA-COMP:9690"/>
        <dbReference type="ChEBI" id="CHEBI:15378"/>
        <dbReference type="ChEBI" id="CHEBI:29999"/>
        <dbReference type="ChEBI" id="CHEBI:57287"/>
        <dbReference type="ChEBI" id="CHEBI:58343"/>
        <dbReference type="ChEBI" id="CHEBI:64479"/>
        <dbReference type="EC" id="2.7.8.7"/>
    </reaction>
    <physiologicalReaction direction="left-to-right" evidence="7">
        <dbReference type="Rhea" id="RHEA:12069"/>
    </physiologicalReaction>
</comment>
<comment type="caution">
    <text evidence="11">The sequence shown here is derived from an EMBL/GenBank/DDBJ whole genome shotgun (WGS) entry which is preliminary data.</text>
</comment>
<proteinExistence type="inferred from homology"/>
<dbReference type="PANTHER" id="PTHR12215:SF10">
    <property type="entry name" value="L-AMINOADIPATE-SEMIALDEHYDE DEHYDROGENASE-PHOSPHOPANTETHEINYL TRANSFERASE"/>
    <property type="match status" value="1"/>
</dbReference>
<dbReference type="SUPFAM" id="SSF56214">
    <property type="entry name" value="4'-phosphopantetheinyl transferase"/>
    <property type="match status" value="2"/>
</dbReference>
<dbReference type="Pfam" id="PF22624">
    <property type="entry name" value="AASDHPPT_N"/>
    <property type="match status" value="1"/>
</dbReference>
<comment type="catalytic activity">
    <reaction evidence="8">
        <text>apo-[ACP] + acetyl-CoA = acetyl-[ACP] + adenosine 3',5'-bisphosphate + H(+)</text>
        <dbReference type="Rhea" id="RHEA:46564"/>
        <dbReference type="Rhea" id="RHEA-COMP:9621"/>
        <dbReference type="Rhea" id="RHEA-COMP:9690"/>
        <dbReference type="ChEBI" id="CHEBI:15378"/>
        <dbReference type="ChEBI" id="CHEBI:29999"/>
        <dbReference type="ChEBI" id="CHEBI:57288"/>
        <dbReference type="ChEBI" id="CHEBI:58343"/>
        <dbReference type="ChEBI" id="CHEBI:78446"/>
    </reaction>
    <physiologicalReaction direction="left-to-right" evidence="8">
        <dbReference type="Rhea" id="RHEA:46565"/>
    </physiologicalReaction>
</comment>
<evidence type="ECO:0000259" key="9">
    <source>
        <dbReference type="Pfam" id="PF01648"/>
    </source>
</evidence>
<dbReference type="FunFam" id="3.90.470.20:FF:000003">
    <property type="entry name" value="L-aminoadipate-semialdehyde dehydrogenase-phosphopantetheinyl transferase"/>
    <property type="match status" value="1"/>
</dbReference>
<evidence type="ECO:0000259" key="10">
    <source>
        <dbReference type="Pfam" id="PF22624"/>
    </source>
</evidence>
<dbReference type="InterPro" id="IPR008278">
    <property type="entry name" value="4-PPantetheinyl_Trfase_dom"/>
</dbReference>
<dbReference type="GO" id="GO:0008897">
    <property type="term" value="F:holo-[acyl-carrier-protein] synthase activity"/>
    <property type="evidence" value="ECO:0007669"/>
    <property type="project" value="UniProtKB-EC"/>
</dbReference>
<dbReference type="GO" id="GO:0019878">
    <property type="term" value="P:lysine biosynthetic process via aminoadipic acid"/>
    <property type="evidence" value="ECO:0007669"/>
    <property type="project" value="TreeGrafter"/>
</dbReference>
<accession>A0A8S1E6N5</accession>
<evidence type="ECO:0000256" key="5">
    <source>
        <dbReference type="ARBA" id="ARBA00030484"/>
    </source>
</evidence>
<feature type="domain" description="4'-phosphopantetheinyl transferase" evidence="9">
    <location>
        <begin position="86"/>
        <end position="203"/>
    </location>
</feature>
<evidence type="ECO:0000256" key="8">
    <source>
        <dbReference type="ARBA" id="ARBA00048794"/>
    </source>
</evidence>
<evidence type="ECO:0000256" key="3">
    <source>
        <dbReference type="ARBA" id="ARBA00016301"/>
    </source>
</evidence>
<evidence type="ECO:0000256" key="2">
    <source>
        <dbReference type="ARBA" id="ARBA00013172"/>
    </source>
</evidence>
<feature type="domain" description="4'-phosphopantetheinyl transferase N-terminal" evidence="10">
    <location>
        <begin position="2"/>
        <end position="82"/>
    </location>
</feature>
<sequence>MCVTEEDVKQQRSFMYRQDALACLIGRLLSRKAAVECLKIPWEDIEFGRTNRGKPFVKNESVKSIPYNFNVSHQGDIVILGCSPYPIGVDVMEINQNRSKTAAELIDTFKRQFTTQEVIVMRSKPTELERWRGFYRIWCLKEAILKATGIGLTRDLRKFDFVVNEELKPGDFVTNSQYYYDSELQTDWILEESFVNEDHCAAVAMYYE</sequence>
<evidence type="ECO:0000256" key="6">
    <source>
        <dbReference type="ARBA" id="ARBA00033443"/>
    </source>
</evidence>
<dbReference type="Gene3D" id="3.90.470.20">
    <property type="entry name" value="4'-phosphopantetheinyl transferase domain"/>
    <property type="match status" value="2"/>
</dbReference>
<dbReference type="Proteomes" id="UP000494206">
    <property type="component" value="Unassembled WGS sequence"/>
</dbReference>
<evidence type="ECO:0000256" key="7">
    <source>
        <dbReference type="ARBA" id="ARBA00048641"/>
    </source>
</evidence>
<dbReference type="EMBL" id="CADEPM010000001">
    <property type="protein sequence ID" value="CAB3397455.1"/>
    <property type="molecule type" value="Genomic_DNA"/>
</dbReference>
<dbReference type="Pfam" id="PF01648">
    <property type="entry name" value="ACPS"/>
    <property type="match status" value="1"/>
</dbReference>
<evidence type="ECO:0000256" key="4">
    <source>
        <dbReference type="ARBA" id="ARBA00022679"/>
    </source>
</evidence>
<organism evidence="11 12">
    <name type="scientific">Caenorhabditis bovis</name>
    <dbReference type="NCBI Taxonomy" id="2654633"/>
    <lineage>
        <taxon>Eukaryota</taxon>
        <taxon>Metazoa</taxon>
        <taxon>Ecdysozoa</taxon>
        <taxon>Nematoda</taxon>
        <taxon>Chromadorea</taxon>
        <taxon>Rhabditida</taxon>
        <taxon>Rhabditina</taxon>
        <taxon>Rhabditomorpha</taxon>
        <taxon>Rhabditoidea</taxon>
        <taxon>Rhabditidae</taxon>
        <taxon>Peloderinae</taxon>
        <taxon>Caenorhabditis</taxon>
    </lineage>
</organism>
<dbReference type="EC" id="2.7.8.7" evidence="2"/>
<dbReference type="AlphaFoldDB" id="A0A8S1E6N5"/>
<dbReference type="InterPro" id="IPR037143">
    <property type="entry name" value="4-PPantetheinyl_Trfase_dom_sf"/>
</dbReference>
<gene>
    <name evidence="11" type="ORF">CBOVIS_LOCUS859</name>
</gene>
<name>A0A8S1E6N5_9PELO</name>
<reference evidence="11 12" key="1">
    <citation type="submission" date="2020-04" db="EMBL/GenBank/DDBJ databases">
        <authorList>
            <person name="Laetsch R D."/>
            <person name="Stevens L."/>
            <person name="Kumar S."/>
            <person name="Blaxter L. M."/>
        </authorList>
    </citation>
    <scope>NUCLEOTIDE SEQUENCE [LARGE SCALE GENOMIC DNA]</scope>
</reference>
<dbReference type="InterPro" id="IPR055066">
    <property type="entry name" value="AASDHPPT_N"/>
</dbReference>
<keyword evidence="4" id="KW-0808">Transferase</keyword>